<dbReference type="EMBL" id="BMPP01000031">
    <property type="protein sequence ID" value="GGK42134.1"/>
    <property type="molecule type" value="Genomic_DNA"/>
</dbReference>
<dbReference type="PANTHER" id="PTHR43343:SF3">
    <property type="entry name" value="PROTEASE DO-LIKE 8, CHLOROPLASTIC"/>
    <property type="match status" value="1"/>
</dbReference>
<feature type="domain" description="PDZ" evidence="3">
    <location>
        <begin position="271"/>
        <end position="364"/>
    </location>
</feature>
<keyword evidence="1 4" id="KW-0645">Protease</keyword>
<proteinExistence type="predicted"/>
<dbReference type="Gene3D" id="2.40.10.120">
    <property type="match status" value="1"/>
</dbReference>
<dbReference type="RefSeq" id="WP_189011937.1">
    <property type="nucleotide sequence ID" value="NZ_BMPP01000031.1"/>
</dbReference>
<dbReference type="Pfam" id="PF13365">
    <property type="entry name" value="Trypsin_2"/>
    <property type="match status" value="1"/>
</dbReference>
<gene>
    <name evidence="4" type="ORF">GCM10008955_39900</name>
</gene>
<dbReference type="PRINTS" id="PR00834">
    <property type="entry name" value="PROTEASES2C"/>
</dbReference>
<name>A0ABQ2F1U6_9DEIO</name>
<dbReference type="GO" id="GO:0008233">
    <property type="term" value="F:peptidase activity"/>
    <property type="evidence" value="ECO:0007669"/>
    <property type="project" value="UniProtKB-KW"/>
</dbReference>
<dbReference type="InterPro" id="IPR001478">
    <property type="entry name" value="PDZ"/>
</dbReference>
<keyword evidence="2" id="KW-0378">Hydrolase</keyword>
<sequence>MNSKWTAACRGAVLTATLQMAGTVDARTNPIDAGTSSVLLAQAAPEPLNVQEKNALAALFKKLRPATLRIEDCPPDDCTNPEGIATAFLIGDGYALTAFHVIEGQKNLSAVTLDKRRYPLQIIGFDDHSDVALIRVGVPVNTPFIPLAAAAPRVGEPVLTIGNGNGAFLGSKMGRLTGLDRGAERAEFPAGTLEFNARVLPGDSGGPLINARGEVVGVVSYIRLADGRGSRITAYAVPVTQTGARMAGLRGGLRQVAPTTGLHLDSHLDYAAALPPEEFGEFSDEYELDLGTTPGAFFTRVAPGSPAERAGLQPLDFDRHGKRISGDLVIAVNGQRINNFLELQFAVRRYQAGEAITLSVLRNGRTLVVTLVLVPRTDVRGTGSTSN</sequence>
<comment type="caution">
    <text evidence="4">The sequence shown here is derived from an EMBL/GenBank/DDBJ whole genome shotgun (WGS) entry which is preliminary data.</text>
</comment>
<dbReference type="GO" id="GO:0006508">
    <property type="term" value="P:proteolysis"/>
    <property type="evidence" value="ECO:0007669"/>
    <property type="project" value="UniProtKB-KW"/>
</dbReference>
<dbReference type="Proteomes" id="UP000647587">
    <property type="component" value="Unassembled WGS sequence"/>
</dbReference>
<dbReference type="CDD" id="cd06779">
    <property type="entry name" value="cpPDZ_Deg_HtrA-like"/>
    <property type="match status" value="1"/>
</dbReference>
<evidence type="ECO:0000256" key="1">
    <source>
        <dbReference type="ARBA" id="ARBA00022670"/>
    </source>
</evidence>
<evidence type="ECO:0000313" key="5">
    <source>
        <dbReference type="Proteomes" id="UP000647587"/>
    </source>
</evidence>
<evidence type="ECO:0000259" key="3">
    <source>
        <dbReference type="PROSITE" id="PS50106"/>
    </source>
</evidence>
<dbReference type="InterPro" id="IPR001940">
    <property type="entry name" value="Peptidase_S1C"/>
</dbReference>
<keyword evidence="5" id="KW-1185">Reference proteome</keyword>
<accession>A0ABQ2F1U6</accession>
<dbReference type="PROSITE" id="PS50106">
    <property type="entry name" value="PDZ"/>
    <property type="match status" value="1"/>
</dbReference>
<organism evidence="4 5">
    <name type="scientific">Deinococcus malanensis</name>
    <dbReference type="NCBI Taxonomy" id="1706855"/>
    <lineage>
        <taxon>Bacteria</taxon>
        <taxon>Thermotogati</taxon>
        <taxon>Deinococcota</taxon>
        <taxon>Deinococci</taxon>
        <taxon>Deinococcales</taxon>
        <taxon>Deinococcaceae</taxon>
        <taxon>Deinococcus</taxon>
    </lineage>
</organism>
<dbReference type="InterPro" id="IPR009003">
    <property type="entry name" value="Peptidase_S1_PA"/>
</dbReference>
<dbReference type="Gene3D" id="2.30.42.10">
    <property type="match status" value="1"/>
</dbReference>
<dbReference type="SMART" id="SM00228">
    <property type="entry name" value="PDZ"/>
    <property type="match status" value="1"/>
</dbReference>
<dbReference type="PANTHER" id="PTHR43343">
    <property type="entry name" value="PEPTIDASE S12"/>
    <property type="match status" value="1"/>
</dbReference>
<dbReference type="InterPro" id="IPR051201">
    <property type="entry name" value="Chloro_Bact_Ser_Proteases"/>
</dbReference>
<dbReference type="SUPFAM" id="SSF50156">
    <property type="entry name" value="PDZ domain-like"/>
    <property type="match status" value="1"/>
</dbReference>
<dbReference type="Pfam" id="PF13180">
    <property type="entry name" value="PDZ_2"/>
    <property type="match status" value="1"/>
</dbReference>
<reference evidence="5" key="1">
    <citation type="journal article" date="2019" name="Int. J. Syst. Evol. Microbiol.">
        <title>The Global Catalogue of Microorganisms (GCM) 10K type strain sequencing project: providing services to taxonomists for standard genome sequencing and annotation.</title>
        <authorList>
            <consortium name="The Broad Institute Genomics Platform"/>
            <consortium name="The Broad Institute Genome Sequencing Center for Infectious Disease"/>
            <person name="Wu L."/>
            <person name="Ma J."/>
        </authorList>
    </citation>
    <scope>NUCLEOTIDE SEQUENCE [LARGE SCALE GENOMIC DNA]</scope>
    <source>
        <strain evidence="5">JCM 30331</strain>
    </source>
</reference>
<evidence type="ECO:0000256" key="2">
    <source>
        <dbReference type="ARBA" id="ARBA00022801"/>
    </source>
</evidence>
<dbReference type="InterPro" id="IPR036034">
    <property type="entry name" value="PDZ_sf"/>
</dbReference>
<protein>
    <submittedName>
        <fullName evidence="4">Serine protease</fullName>
    </submittedName>
</protein>
<dbReference type="SUPFAM" id="SSF50494">
    <property type="entry name" value="Trypsin-like serine proteases"/>
    <property type="match status" value="1"/>
</dbReference>
<evidence type="ECO:0000313" key="4">
    <source>
        <dbReference type="EMBL" id="GGK42134.1"/>
    </source>
</evidence>